<reference evidence="2" key="1">
    <citation type="submission" date="2023-04" db="EMBL/GenBank/DDBJ databases">
        <title>Genome dynamics across the evolutionary transition to endosymbiosis.</title>
        <authorList>
            <person name="Siozios S."/>
            <person name="Nadal-Jimenez P."/>
            <person name="Azagi T."/>
            <person name="Sprong H."/>
            <person name="Frost C.L."/>
            <person name="Parratt S.R."/>
            <person name="Taylor G."/>
            <person name="Brettell L."/>
            <person name="Lew K.C."/>
            <person name="Croft L."/>
            <person name="King K.C."/>
            <person name="Brockhurst M.A."/>
            <person name="Hypsa V."/>
            <person name="Novakova E."/>
            <person name="Darby A.C."/>
            <person name="Hurst G.D.D."/>
        </authorList>
    </citation>
    <scope>NUCLEOTIDE SEQUENCE</scope>
    <source>
        <strain evidence="2">AIh</strain>
    </source>
</reference>
<dbReference type="RefSeq" id="WP_280628597.1">
    <property type="nucleotide sequence ID" value="NZ_CP123498.1"/>
</dbReference>
<proteinExistence type="predicted"/>
<keyword evidence="1" id="KW-0472">Membrane</keyword>
<evidence type="ECO:0000256" key="1">
    <source>
        <dbReference type="SAM" id="Phobius"/>
    </source>
</evidence>
<evidence type="ECO:0000313" key="2">
    <source>
        <dbReference type="EMBL" id="WGL94242.1"/>
    </source>
</evidence>
<organism evidence="2 3">
    <name type="scientific">Arsenophonus nasoniae</name>
    <name type="common">son-killer infecting Nasonia vitripennis</name>
    <dbReference type="NCBI Taxonomy" id="638"/>
    <lineage>
        <taxon>Bacteria</taxon>
        <taxon>Pseudomonadati</taxon>
        <taxon>Pseudomonadota</taxon>
        <taxon>Gammaproteobacteria</taxon>
        <taxon>Enterobacterales</taxon>
        <taxon>Morganellaceae</taxon>
        <taxon>Arsenophonus</taxon>
    </lineage>
</organism>
<dbReference type="AlphaFoldDB" id="A0AA95G934"/>
<gene>
    <name evidence="2" type="ORF">QE207_10870</name>
</gene>
<feature type="transmembrane region" description="Helical" evidence="1">
    <location>
        <begin position="33"/>
        <end position="53"/>
    </location>
</feature>
<keyword evidence="1" id="KW-0812">Transmembrane</keyword>
<dbReference type="EMBL" id="CP123498">
    <property type="protein sequence ID" value="WGL94242.1"/>
    <property type="molecule type" value="Genomic_DNA"/>
</dbReference>
<accession>A0AA95G934</accession>
<name>A0AA95G934_9GAMM</name>
<dbReference type="Proteomes" id="UP001177597">
    <property type="component" value="Chromosome"/>
</dbReference>
<keyword evidence="1" id="KW-1133">Transmembrane helix</keyword>
<sequence>MTTSLNTYARAFQATDNLAYAAGNYDNSMITKFAKCAVGVLTLGLGYGILYLVERYANVNPKIHEFCYNAKAIADELSVAMENAKDHITVTLDNGQEITIQQDGCNVLLRSQDGQTQILNEMDLAKLYHKIVDDIESNPGIYRIELPKEVEIKNSKEQLTISELVKFISKLVELNNKISANDCLLLRKSPDGNYFYVAKMEEVNKSSTLQFRANQAAEFIGNMLGKEIKKNLSMADFAILTSPHIPVSPTQAFNKPVCSTPSEVTMRWITTLAQALTKVENTEQQKKLITDLLQAQKSRWLAHDMNLEKTVKSLTNDSNALRSNGLNDLANLAYSENSTTTDLVSLLPQNEQELFSTRLHDNIYGRYFESVWVWIAEFVNNPPQEVLNAMHTIGNGIADLLESQTDSTQRTLVKYLQKRIDGDIRFWFNQVDGVSQFSESAWPESKNLLLKLLRNEITNGFESIAIPYLAVKLFNGFSQIDNLRNAAWYQQINSNYKFMLTPHRGRTGATPNNPVSPAAGITLRHQLAAVSESWMTITDRPALHYKPRLNKQITPMHTALQNGIPYSAGISGSTNVMLGIVSHLREQGLNINPNFALLGIMMFMTYDDGHSPHEVLWTANQFGPEVGFDFNAQLNKKEPKSAPLDFVSDYQLFANMYNETDCEKAMKDAIALAFEKTILHCERLGKQ</sequence>
<protein>
    <submittedName>
        <fullName evidence="2">Uncharacterized protein</fullName>
    </submittedName>
</protein>
<evidence type="ECO:0000313" key="3">
    <source>
        <dbReference type="Proteomes" id="UP001177597"/>
    </source>
</evidence>